<dbReference type="EMBL" id="VLKP01000017">
    <property type="protein sequence ID" value="TWI06359.1"/>
    <property type="molecule type" value="Genomic_DNA"/>
</dbReference>
<dbReference type="RefSeq" id="WP_144817003.1">
    <property type="nucleotide sequence ID" value="NZ_VLKP01000017.1"/>
</dbReference>
<comment type="caution">
    <text evidence="1">The sequence shown here is derived from an EMBL/GenBank/DDBJ whole genome shotgun (WGS) entry which is preliminary data.</text>
</comment>
<organism evidence="1 2">
    <name type="scientific">Aerolutibacter ruishenii</name>
    <dbReference type="NCBI Taxonomy" id="686800"/>
    <lineage>
        <taxon>Bacteria</taxon>
        <taxon>Pseudomonadati</taxon>
        <taxon>Pseudomonadota</taxon>
        <taxon>Gammaproteobacteria</taxon>
        <taxon>Lysobacterales</taxon>
        <taxon>Lysobacteraceae</taxon>
        <taxon>Aerolutibacter</taxon>
    </lineage>
</organism>
<dbReference type="Proteomes" id="UP000316471">
    <property type="component" value="Unassembled WGS sequence"/>
</dbReference>
<name>A0A562LFF5_9GAMM</name>
<proteinExistence type="predicted"/>
<reference evidence="1 2" key="1">
    <citation type="journal article" date="2015" name="Stand. Genomic Sci.">
        <title>Genomic Encyclopedia of Bacterial and Archaeal Type Strains, Phase III: the genomes of soil and plant-associated and newly described type strains.</title>
        <authorList>
            <person name="Whitman W.B."/>
            <person name="Woyke T."/>
            <person name="Klenk H.P."/>
            <person name="Zhou Y."/>
            <person name="Lilburn T.G."/>
            <person name="Beck B.J."/>
            <person name="De Vos P."/>
            <person name="Vandamme P."/>
            <person name="Eisen J.A."/>
            <person name="Garrity G."/>
            <person name="Hugenholtz P."/>
            <person name="Kyrpides N.C."/>
        </authorList>
    </citation>
    <scope>NUCLEOTIDE SEQUENCE [LARGE SCALE GENOMIC DNA]</scope>
    <source>
        <strain evidence="1 2">CGMCC 1.10136</strain>
    </source>
</reference>
<evidence type="ECO:0000313" key="1">
    <source>
        <dbReference type="EMBL" id="TWI06359.1"/>
    </source>
</evidence>
<dbReference type="AlphaFoldDB" id="A0A562LFF5"/>
<dbReference type="OrthoDB" id="8479788at2"/>
<keyword evidence="2" id="KW-1185">Reference proteome</keyword>
<accession>A0A562LFF5</accession>
<evidence type="ECO:0000313" key="2">
    <source>
        <dbReference type="Proteomes" id="UP000316471"/>
    </source>
</evidence>
<sequence>MAKTDPITHSLLVTDAELRAVFPSDFHKRCMYAAFGIASLLEDAGIKASVVGGDFLCAVVSTDGRQLSLQGFGTTGIGEPSHYWVGASGLHIDPGPMYLPYESPYPAPALPAVAWAGDLALPPVLAYRERVRVAPGATISNPAIAARVAVFAARCRARRDAATVPGRLPFWLLRDMASLAYRAQRGDPWAIAAQTFSRRGLKAAFPTPTGHAHG</sequence>
<gene>
    <name evidence="1" type="ORF">IP93_02979</name>
</gene>
<protein>
    <submittedName>
        <fullName evidence="1">Uncharacterized protein</fullName>
    </submittedName>
</protein>